<dbReference type="PROSITE" id="PS51425">
    <property type="entry name" value="SCD"/>
    <property type="match status" value="1"/>
</dbReference>
<evidence type="ECO:0000313" key="18">
    <source>
        <dbReference type="EMBL" id="TGZ57561.1"/>
    </source>
</evidence>
<organism evidence="18 19">
    <name type="scientific">Temnothorax longispinosus</name>
    <dbReference type="NCBI Taxonomy" id="300112"/>
    <lineage>
        <taxon>Eukaryota</taxon>
        <taxon>Metazoa</taxon>
        <taxon>Ecdysozoa</taxon>
        <taxon>Arthropoda</taxon>
        <taxon>Hexapoda</taxon>
        <taxon>Insecta</taxon>
        <taxon>Pterygota</taxon>
        <taxon>Neoptera</taxon>
        <taxon>Endopterygota</taxon>
        <taxon>Hymenoptera</taxon>
        <taxon>Apocrita</taxon>
        <taxon>Aculeata</taxon>
        <taxon>Formicoidea</taxon>
        <taxon>Formicidae</taxon>
        <taxon>Myrmicinae</taxon>
        <taxon>Temnothorax</taxon>
    </lineage>
</organism>
<evidence type="ECO:0000256" key="7">
    <source>
        <dbReference type="ARBA" id="ARBA00022837"/>
    </source>
</evidence>
<feature type="region of interest" description="Disordered" evidence="13">
    <location>
        <begin position="636"/>
        <end position="674"/>
    </location>
</feature>
<dbReference type="PRINTS" id="PR00390">
    <property type="entry name" value="PHPHLIPASEC"/>
</dbReference>
<evidence type="ECO:0000256" key="5">
    <source>
        <dbReference type="ARBA" id="ARBA00022553"/>
    </source>
</evidence>
<feature type="compositionally biased region" description="Acidic residues" evidence="13">
    <location>
        <begin position="2054"/>
        <end position="2064"/>
    </location>
</feature>
<dbReference type="InterPro" id="IPR016024">
    <property type="entry name" value="ARM-type_fold"/>
</dbReference>
<keyword evidence="5" id="KW-0597">Phosphoprotein</keyword>
<feature type="compositionally biased region" description="Low complexity" evidence="13">
    <location>
        <begin position="2530"/>
        <end position="2555"/>
    </location>
</feature>
<keyword evidence="7" id="KW-0106">Calcium</keyword>
<dbReference type="InterPro" id="IPR000008">
    <property type="entry name" value="C2_dom"/>
</dbReference>
<dbReference type="InterPro" id="IPR039662">
    <property type="entry name" value="Cohesin_Scc3/SA"/>
</dbReference>
<dbReference type="CDD" id="cd00275">
    <property type="entry name" value="C2_PLC_like"/>
    <property type="match status" value="1"/>
</dbReference>
<dbReference type="FunFam" id="1.10.238.10:FF:000024">
    <property type="entry name" value="1-phosphatidylinositol 4,5-bisphosphate phosphodiesterase"/>
    <property type="match status" value="1"/>
</dbReference>
<evidence type="ECO:0000256" key="13">
    <source>
        <dbReference type="SAM" id="MobiDB-lite"/>
    </source>
</evidence>
<dbReference type="PANTHER" id="PTHR11199">
    <property type="entry name" value="STROMAL ANTIGEN"/>
    <property type="match status" value="1"/>
</dbReference>
<keyword evidence="14" id="KW-1133">Transmembrane helix</keyword>
<dbReference type="GO" id="GO:0016192">
    <property type="term" value="P:vesicle-mediated transport"/>
    <property type="evidence" value="ECO:0007669"/>
    <property type="project" value="InterPro"/>
</dbReference>
<dbReference type="SUPFAM" id="SSF50729">
    <property type="entry name" value="PH domain-like"/>
    <property type="match status" value="1"/>
</dbReference>
<dbReference type="CDD" id="cd08591">
    <property type="entry name" value="PI-PLCc_beta"/>
    <property type="match status" value="1"/>
</dbReference>
<feature type="coiled-coil region" evidence="12">
    <location>
        <begin position="1217"/>
        <end position="1263"/>
    </location>
</feature>
<dbReference type="Pfam" id="PF22631">
    <property type="entry name" value="PLCB1-4-like_EFh"/>
    <property type="match status" value="1"/>
</dbReference>
<dbReference type="InterPro" id="IPR035892">
    <property type="entry name" value="C2_domain_sf"/>
</dbReference>
<feature type="region of interest" description="Disordered" evidence="13">
    <location>
        <begin position="2456"/>
        <end position="2480"/>
    </location>
</feature>
<evidence type="ECO:0000256" key="8">
    <source>
        <dbReference type="ARBA" id="ARBA00022963"/>
    </source>
</evidence>
<dbReference type="GO" id="GO:0007062">
    <property type="term" value="P:sister chromatid cohesion"/>
    <property type="evidence" value="ECO:0007669"/>
    <property type="project" value="UniProtKB-ARBA"/>
</dbReference>
<name>A0A4S2L4I2_9HYME</name>
<dbReference type="Pfam" id="PF00387">
    <property type="entry name" value="PI-PLC-Y"/>
    <property type="match status" value="1"/>
</dbReference>
<feature type="compositionally biased region" description="Low complexity" evidence="13">
    <location>
        <begin position="2495"/>
        <end position="2523"/>
    </location>
</feature>
<keyword evidence="19" id="KW-1185">Reference proteome</keyword>
<dbReference type="PROSITE" id="PS50004">
    <property type="entry name" value="C2"/>
    <property type="match status" value="1"/>
</dbReference>
<proteinExistence type="inferred from homology"/>
<dbReference type="InterPro" id="IPR000909">
    <property type="entry name" value="PLipase_C_PInositol-sp_X_dom"/>
</dbReference>
<dbReference type="GO" id="GO:0016042">
    <property type="term" value="P:lipid catabolic process"/>
    <property type="evidence" value="ECO:0007669"/>
    <property type="project" value="UniProtKB-KW"/>
</dbReference>
<evidence type="ECO:0000256" key="9">
    <source>
        <dbReference type="ARBA" id="ARBA00023098"/>
    </source>
</evidence>
<evidence type="ECO:0000256" key="12">
    <source>
        <dbReference type="SAM" id="Coils"/>
    </source>
</evidence>
<dbReference type="PROSITE" id="PS50007">
    <property type="entry name" value="PIPLC_X_DOMAIN"/>
    <property type="match status" value="1"/>
</dbReference>
<dbReference type="PANTHER" id="PTHR11199:SF0">
    <property type="entry name" value="LD34181P-RELATED"/>
    <property type="match status" value="1"/>
</dbReference>
<evidence type="ECO:0000256" key="4">
    <source>
        <dbReference type="ARBA" id="ARBA00012368"/>
    </source>
</evidence>
<evidence type="ECO:0000256" key="10">
    <source>
        <dbReference type="ARBA" id="ARBA00023224"/>
    </source>
</evidence>
<dbReference type="InterPro" id="IPR019391">
    <property type="entry name" value="Storkhead-box_WHD"/>
</dbReference>
<accession>A0A4S2L4I2</accession>
<keyword evidence="9" id="KW-0443">Lipid metabolism</keyword>
<dbReference type="Pfam" id="PF08703">
    <property type="entry name" value="PLC-beta_C"/>
    <property type="match status" value="1"/>
</dbReference>
<dbReference type="Gene3D" id="2.60.40.150">
    <property type="entry name" value="C2 domain"/>
    <property type="match status" value="1"/>
</dbReference>
<dbReference type="InterPro" id="IPR013721">
    <property type="entry name" value="STAG"/>
</dbReference>
<keyword evidence="12" id="KW-0175">Coiled coil</keyword>
<dbReference type="GO" id="GO:0035556">
    <property type="term" value="P:intracellular signal transduction"/>
    <property type="evidence" value="ECO:0007669"/>
    <property type="project" value="InterPro"/>
</dbReference>
<dbReference type="InterPro" id="IPR003377">
    <property type="entry name" value="Cornichon"/>
</dbReference>
<feature type="compositionally biased region" description="Low complexity" evidence="13">
    <location>
        <begin position="466"/>
        <end position="483"/>
    </location>
</feature>
<feature type="region of interest" description="Disordered" evidence="13">
    <location>
        <begin position="199"/>
        <end position="243"/>
    </location>
</feature>
<dbReference type="SMART" id="SM00149">
    <property type="entry name" value="PLCYc"/>
    <property type="match status" value="1"/>
</dbReference>
<dbReference type="GO" id="GO:0008278">
    <property type="term" value="C:cohesin complex"/>
    <property type="evidence" value="ECO:0007669"/>
    <property type="project" value="TreeGrafter"/>
</dbReference>
<dbReference type="FunFam" id="3.20.20.190:FF:000084">
    <property type="match status" value="1"/>
</dbReference>
<dbReference type="InterPro" id="IPR011992">
    <property type="entry name" value="EF-hand-dom_pair"/>
</dbReference>
<keyword evidence="14" id="KW-0812">Transmembrane</keyword>
<feature type="compositionally biased region" description="Polar residues" evidence="13">
    <location>
        <begin position="316"/>
        <end position="325"/>
    </location>
</feature>
<dbReference type="GO" id="GO:0003682">
    <property type="term" value="F:chromatin binding"/>
    <property type="evidence" value="ECO:0007669"/>
    <property type="project" value="TreeGrafter"/>
</dbReference>
<dbReference type="GO" id="GO:0042592">
    <property type="term" value="P:homeostatic process"/>
    <property type="evidence" value="ECO:0007669"/>
    <property type="project" value="UniProtKB-ARBA"/>
</dbReference>
<dbReference type="GO" id="GO:0008344">
    <property type="term" value="P:adult locomotory behavior"/>
    <property type="evidence" value="ECO:0007669"/>
    <property type="project" value="UniProtKB-ARBA"/>
</dbReference>
<feature type="coiled-coil region" evidence="12">
    <location>
        <begin position="3566"/>
        <end position="3613"/>
    </location>
</feature>
<feature type="transmembrane region" description="Helical" evidence="14">
    <location>
        <begin position="2350"/>
        <end position="2376"/>
    </location>
</feature>
<feature type="region of interest" description="Disordered" evidence="13">
    <location>
        <begin position="2036"/>
        <end position="2076"/>
    </location>
</feature>
<feature type="compositionally biased region" description="Basic and acidic residues" evidence="13">
    <location>
        <begin position="2321"/>
        <end position="2337"/>
    </location>
</feature>
<dbReference type="Pfam" id="PF21581">
    <property type="entry name" value="SCD"/>
    <property type="match status" value="1"/>
</dbReference>
<dbReference type="Pfam" id="PF03311">
    <property type="entry name" value="Cornichon"/>
    <property type="match status" value="1"/>
</dbReference>
<feature type="region of interest" description="Disordered" evidence="13">
    <location>
        <begin position="3818"/>
        <end position="3843"/>
    </location>
</feature>
<dbReference type="SUPFAM" id="SSF47473">
    <property type="entry name" value="EF-hand"/>
    <property type="match status" value="1"/>
</dbReference>
<keyword evidence="6" id="KW-0378">Hydrolase</keyword>
<dbReference type="GO" id="GO:0000785">
    <property type="term" value="C:chromatin"/>
    <property type="evidence" value="ECO:0007669"/>
    <property type="project" value="TreeGrafter"/>
</dbReference>
<feature type="region of interest" description="Disordered" evidence="13">
    <location>
        <begin position="3648"/>
        <end position="3670"/>
    </location>
</feature>
<feature type="compositionally biased region" description="Low complexity" evidence="13">
    <location>
        <begin position="962"/>
        <end position="978"/>
    </location>
</feature>
<dbReference type="CDD" id="cd16213">
    <property type="entry name" value="EFh_PI-PLC21"/>
    <property type="match status" value="1"/>
</dbReference>
<evidence type="ECO:0000256" key="1">
    <source>
        <dbReference type="ARBA" id="ARBA00001195"/>
    </source>
</evidence>
<feature type="region of interest" description="Disordered" evidence="13">
    <location>
        <begin position="1022"/>
        <end position="1055"/>
    </location>
</feature>
<comment type="caution">
    <text evidence="18">The sequence shown here is derived from an EMBL/GenBank/DDBJ whole genome shotgun (WGS) entry which is preliminary data.</text>
</comment>
<feature type="domain" description="SCD" evidence="17">
    <location>
        <begin position="1266"/>
        <end position="1351"/>
    </location>
</feature>
<feature type="domain" description="PI-PLC Y-box" evidence="16">
    <location>
        <begin position="3175"/>
        <end position="3291"/>
    </location>
</feature>
<dbReference type="GO" id="GO:0043153">
    <property type="term" value="P:entrainment of circadian clock by photoperiod"/>
    <property type="evidence" value="ECO:0007669"/>
    <property type="project" value="UniProtKB-ARBA"/>
</dbReference>
<dbReference type="SUPFAM" id="SSF49562">
    <property type="entry name" value="C2 domain (Calcium/lipid-binding domain, CaLB)"/>
    <property type="match status" value="1"/>
</dbReference>
<gene>
    <name evidence="18" type="ORF">DBV15_02272</name>
</gene>
<dbReference type="InterPro" id="IPR017946">
    <property type="entry name" value="PLC-like_Pdiesterase_TIM-brl"/>
</dbReference>
<dbReference type="InterPro" id="IPR053945">
    <property type="entry name" value="PLCB1-4-like_EFh"/>
</dbReference>
<keyword evidence="8" id="KW-0442">Lipid degradation</keyword>
<dbReference type="SMART" id="SM00148">
    <property type="entry name" value="PLCXc"/>
    <property type="match status" value="1"/>
</dbReference>
<dbReference type="InterPro" id="IPR042531">
    <property type="entry name" value="PLC-beta_C_sf"/>
</dbReference>
<feature type="compositionally biased region" description="Low complexity" evidence="13">
    <location>
        <begin position="402"/>
        <end position="411"/>
    </location>
</feature>
<dbReference type="Pfam" id="PF17787">
    <property type="entry name" value="PH_14"/>
    <property type="match status" value="1"/>
</dbReference>
<feature type="region of interest" description="Disordered" evidence="13">
    <location>
        <begin position="107"/>
        <end position="128"/>
    </location>
</feature>
<evidence type="ECO:0000259" key="15">
    <source>
        <dbReference type="PROSITE" id="PS50004"/>
    </source>
</evidence>
<dbReference type="SUPFAM" id="SSF51695">
    <property type="entry name" value="PLC-like phosphodiesterases"/>
    <property type="match status" value="1"/>
</dbReference>
<dbReference type="Pfam" id="PF10264">
    <property type="entry name" value="WHD_Storkhead"/>
    <property type="match status" value="1"/>
</dbReference>
<dbReference type="CDD" id="cd13361">
    <property type="entry name" value="PH_PLC_beta"/>
    <property type="match status" value="1"/>
</dbReference>
<feature type="compositionally biased region" description="Polar residues" evidence="13">
    <location>
        <begin position="362"/>
        <end position="401"/>
    </location>
</feature>
<reference evidence="18 19" key="1">
    <citation type="journal article" date="2019" name="Philos. Trans. R. Soc. Lond., B, Biol. Sci.">
        <title>Ant behaviour and brain gene expression of defending hosts depend on the ecological success of the intruding social parasite.</title>
        <authorList>
            <person name="Kaur R."/>
            <person name="Stoldt M."/>
            <person name="Jongepier E."/>
            <person name="Feldmeyer B."/>
            <person name="Menzel F."/>
            <person name="Bornberg-Bauer E."/>
            <person name="Foitzik S."/>
        </authorList>
    </citation>
    <scope>NUCLEOTIDE SEQUENCE [LARGE SCALE GENOMIC DNA]</scope>
    <source>
        <tissue evidence="18">Whole body</tissue>
    </source>
</reference>
<feature type="region of interest" description="Disordered" evidence="13">
    <location>
        <begin position="3044"/>
        <end position="3152"/>
    </location>
</feature>
<dbReference type="FunFam" id="2.60.40.150:FF:000008">
    <property type="entry name" value="1-phosphatidylinositol 4,5-bisphosphate phosphodiesterase"/>
    <property type="match status" value="1"/>
</dbReference>
<feature type="region of interest" description="Disordered" evidence="13">
    <location>
        <begin position="2313"/>
        <end position="2338"/>
    </location>
</feature>
<dbReference type="SUPFAM" id="SSF48371">
    <property type="entry name" value="ARM repeat"/>
    <property type="match status" value="1"/>
</dbReference>
<dbReference type="GO" id="GO:0005509">
    <property type="term" value="F:calcium ion binding"/>
    <property type="evidence" value="ECO:0007669"/>
    <property type="project" value="InterPro"/>
</dbReference>
<dbReference type="Pfam" id="PF00388">
    <property type="entry name" value="PI-PLC-X"/>
    <property type="match status" value="1"/>
</dbReference>
<feature type="domain" description="C2" evidence="15">
    <location>
        <begin position="3294"/>
        <end position="3419"/>
    </location>
</feature>
<feature type="compositionally biased region" description="Polar residues" evidence="13">
    <location>
        <begin position="3070"/>
        <end position="3079"/>
    </location>
</feature>
<feature type="compositionally biased region" description="Acidic residues" evidence="13">
    <location>
        <begin position="3130"/>
        <end position="3148"/>
    </location>
</feature>
<dbReference type="SUPFAM" id="SSF69989">
    <property type="entry name" value="C-terminal domain of PLC-beta"/>
    <property type="match status" value="1"/>
</dbReference>
<dbReference type="Gene3D" id="2.30.29.240">
    <property type="match status" value="1"/>
</dbReference>
<dbReference type="EC" id="3.1.4.11" evidence="4"/>
<feature type="compositionally biased region" description="Polar residues" evidence="13">
    <location>
        <begin position="947"/>
        <end position="958"/>
    </location>
</feature>
<protein>
    <recommendedName>
        <fullName evidence="4">phosphoinositide phospholipase C</fullName>
        <ecNumber evidence="4">3.1.4.11</ecNumber>
    </recommendedName>
    <alternativeName>
        <fullName evidence="11">Phosphoinositide phospholipase C</fullName>
    </alternativeName>
</protein>
<feature type="region of interest" description="Disordered" evidence="13">
    <location>
        <begin position="2494"/>
        <end position="2568"/>
    </location>
</feature>
<evidence type="ECO:0000256" key="2">
    <source>
        <dbReference type="ARBA" id="ARBA00001913"/>
    </source>
</evidence>
<dbReference type="Gene3D" id="3.20.20.190">
    <property type="entry name" value="Phosphatidylinositol (PI) phosphodiesterase"/>
    <property type="match status" value="1"/>
</dbReference>
<dbReference type="SMART" id="SM00239">
    <property type="entry name" value="C2"/>
    <property type="match status" value="1"/>
</dbReference>
<dbReference type="STRING" id="300112.A0A4S2L4I2"/>
<comment type="cofactor">
    <cofactor evidence="2">
        <name>Ca(2+)</name>
        <dbReference type="ChEBI" id="CHEBI:29108"/>
    </cofactor>
</comment>
<evidence type="ECO:0000259" key="16">
    <source>
        <dbReference type="PROSITE" id="PS50008"/>
    </source>
</evidence>
<dbReference type="GO" id="GO:0005634">
    <property type="term" value="C:nucleus"/>
    <property type="evidence" value="ECO:0007669"/>
    <property type="project" value="UniProtKB-ARBA"/>
</dbReference>
<dbReference type="InterPro" id="IPR056396">
    <property type="entry name" value="HEAT_SCC3-SA"/>
</dbReference>
<dbReference type="PROSITE" id="PS50008">
    <property type="entry name" value="PIPLC_Y_DOMAIN"/>
    <property type="match status" value="1"/>
</dbReference>
<feature type="region of interest" description="Disordered" evidence="13">
    <location>
        <begin position="773"/>
        <end position="792"/>
    </location>
</feature>
<comment type="catalytic activity">
    <reaction evidence="1">
        <text>a 1,2-diacyl-sn-glycero-3-phospho-(1D-myo-inositol-4,5-bisphosphate) + H2O = 1D-myo-inositol 1,4,5-trisphosphate + a 1,2-diacyl-sn-glycerol + H(+)</text>
        <dbReference type="Rhea" id="RHEA:33179"/>
        <dbReference type="ChEBI" id="CHEBI:15377"/>
        <dbReference type="ChEBI" id="CHEBI:15378"/>
        <dbReference type="ChEBI" id="CHEBI:17815"/>
        <dbReference type="ChEBI" id="CHEBI:58456"/>
        <dbReference type="ChEBI" id="CHEBI:203600"/>
        <dbReference type="EC" id="3.1.4.11"/>
    </reaction>
</comment>
<dbReference type="Gene3D" id="1.10.238.10">
    <property type="entry name" value="EF-hand"/>
    <property type="match status" value="1"/>
</dbReference>
<dbReference type="Pfam" id="PF24571">
    <property type="entry name" value="HEAT_SCC3-SA"/>
    <property type="match status" value="1"/>
</dbReference>
<feature type="compositionally biased region" description="Polar residues" evidence="13">
    <location>
        <begin position="337"/>
        <end position="346"/>
    </location>
</feature>
<dbReference type="SMART" id="SM01398">
    <property type="entry name" value="Cornichon"/>
    <property type="match status" value="1"/>
</dbReference>
<dbReference type="InterPro" id="IPR001192">
    <property type="entry name" value="PI-PLC_fam"/>
</dbReference>
<dbReference type="InterPro" id="IPR001711">
    <property type="entry name" value="PLipase_C_Pinositol-sp_Y"/>
</dbReference>
<feature type="region of interest" description="Disordered" evidence="13">
    <location>
        <begin position="316"/>
        <end position="484"/>
    </location>
</feature>
<feature type="compositionally biased region" description="Polar residues" evidence="13">
    <location>
        <begin position="417"/>
        <end position="459"/>
    </location>
</feature>
<evidence type="ECO:0000256" key="6">
    <source>
        <dbReference type="ARBA" id="ARBA00022801"/>
    </source>
</evidence>
<feature type="compositionally biased region" description="Basic residues" evidence="13">
    <location>
        <begin position="3044"/>
        <end position="3058"/>
    </location>
</feature>
<feature type="compositionally biased region" description="Polar residues" evidence="13">
    <location>
        <begin position="218"/>
        <end position="237"/>
    </location>
</feature>
<dbReference type="Gene3D" id="1.20.1230.10">
    <property type="entry name" value="Phospholipase C beta, distal C-terminal domain"/>
    <property type="match status" value="1"/>
</dbReference>
<evidence type="ECO:0000259" key="17">
    <source>
        <dbReference type="PROSITE" id="PS51425"/>
    </source>
</evidence>
<dbReference type="InterPro" id="IPR020839">
    <property type="entry name" value="SCD"/>
</dbReference>
<comment type="similarity">
    <text evidence="3">Belongs to the SCC3 family.</text>
</comment>
<dbReference type="GO" id="GO:0004435">
    <property type="term" value="F:phosphatidylinositol-4,5-bisphosphate phospholipase C activity"/>
    <property type="evidence" value="ECO:0007669"/>
    <property type="project" value="UniProtKB-EC"/>
</dbReference>
<evidence type="ECO:0000256" key="14">
    <source>
        <dbReference type="SAM" id="Phobius"/>
    </source>
</evidence>
<dbReference type="EMBL" id="QBLH01000142">
    <property type="protein sequence ID" value="TGZ57561.1"/>
    <property type="molecule type" value="Genomic_DNA"/>
</dbReference>
<dbReference type="Proteomes" id="UP000310200">
    <property type="component" value="Unassembled WGS sequence"/>
</dbReference>
<dbReference type="InterPro" id="IPR037862">
    <property type="entry name" value="PLC-beta_PH"/>
</dbReference>
<feature type="compositionally biased region" description="Basic and acidic residues" evidence="13">
    <location>
        <begin position="107"/>
        <end position="117"/>
    </location>
</feature>
<feature type="region of interest" description="Disordered" evidence="13">
    <location>
        <begin position="906"/>
        <end position="983"/>
    </location>
</feature>
<sequence>MNICRPEQLLRFTGGDIEDCLVAPVSQGQFTPLPEALCWAILELTSQRQAATLDTLRSALRNAFPAMQRPSRELVYDALAKLMQERKIYHTSQGYFVVTPETKRLRRDSGSSRRCSRDVNGSRGQGSMLMSNDEAVALVHGEMLTLRDGDVTHQAVQTNLADVICGGNPNDKVLFARCRSMPGRLERRHSLRLWGSARRLHRSGSSRSLPRRPERSDTSSSAEYASTDSAPHSPTSESNRERDCVVMEKIGLLSRLFRRSTRRKGAPLMGTFSAQYPPTEWFNPRVVHLHSVATQTRAASPSMMEGLDQSQASFQVWDDSSSVRSATLPRRHRRQASGDSSSLLANSTPRSSRRHRSPCSTLPRSKCSSLSRCTSRASVLPPSTTNQEGYQARNQTQNDKNSTNSSPSRSGGSSGSVRTINASPAKTTTLGRPNTRQSNSRRPSHDFSNSGTKLANGSPQHKVLQKTSSGHSSHSSGKSISSTKLTCSPLKTATLSTKSSPLKVVQQGSLTPLQEAQNSITLQVSTNLSPSSQEQRTIQNSVTLASNTSSTTTISGSPGTKIYVHQNNSPMRSVITFENGTVKTKIAEKEVIDCKEKQERELVAEKAFKTRVDDEKLFKSKLDDEKLNKPVKVERPSSLYASKEPKTSLLLSESDKENKPKVEDEVPNKLKLTNRLNNSQAHLIDGSTNNVDKNALVHEAAALSTTKNTNDAMNNSRKLSLSLSKDALSYRNLLHPGSKNNIASNPPSPTKSYDGFGGSFNDVYIENLETVKQQRAPQGSEPNLDKTVSRGSDLHSYPSLSDMQVQFTSLAAQKILKGCPINSVDTLVEVNMAAADKPNNCDVTVHTDFGLHWHRFGNCQTLLRGGSVVRGNGEQMWTQWTTSRATRALEIVEISNVEERRAMMHRRGGKRIRMDDPVPPEYETPMTPMTPMNDNSAGDANDYNAYTPYNQASQTPLHNPTPEHYSSESHSSPGTSQQQYQEQAGNFDNQAQFEAPATPAASNMRITRNTRARMRGGVVQQPKYKEVDTDYVPSPSNRGRGGGGRGRNKRAHHTHSLEDEASLYYVIRNNRSSLTTIVDDWIEKYKSNRENALLMLMQFFINASGCKGRITSEMQLTMEHVAIIRKMTEEFDEESGEYPLIMTGQQWKKFRANFCEFVQILVRQCQYSIIYDQFLMDNVISLLTGLSDSQVRAFRHTATLAAMKLMTALVDVALTVSINLDNTQRQYEAERQKAREKRAADRLESLMAKRKELEENMDEIKNMLTYMFKYRDTLPEIRAICMAEIGVWMKKFHQNFLDDSYLKYIGWTLHDKVGEVRLKCLQALQPLYASEELKTKLELFTSKFKDRIVAMTLDKEYDVAVQAVKLVISILKHHREILSDKDCEHVYELVYSSHRAVAQAAGEFLNERLFRLDDEAPVGVKTRRGKKRLPNTPLIRDLVLFFIESELHEHGAYLVDSLIETNQMMKDWECMTDLLLEEAGPDEEALDNQKETSLIELMVCCIKQAATGEAPVGRGPTRKILSVKELKQVHDDKQKLTEHFIQTLPLLLDKYRADPEKLANLLAIPQYFDLDIYTKSRQEMNLESLLNKIHTIVEKMHDTEVLDTAAKTLEHMCVEGHAIFTRCDVARSTLIDSIVNKYKEAIDEYRNLIEGDEEPDEDEIFNVVQSLKKVSIFYACHNMNPWGIWDSLYKDIEDAKDPSKSLPDKAVKYCISACFFAILWGENHLMEAVDSASRGEDECRQLKERLHSFMGSMRHFVSGDSSGTPSPPILREVAYNTICDLLVVFCNQLTTHTNPLLHQLVYEPDQAMQNMLNRFIQEYVFFEEEDEGHDEHSKIEELHKRRNFLAGYCKLIVYNMIPTKAAADVFKHYVKYYNDYGDIIKTTLGKARDINKTNCALTMQQSLNILYNEIMTDKGKVNRNSEEFTAIKELAKRFALSFGLDAVKNREAITALHRAGVLFVITPPDGVEQDPTGPPPNLPFLEILSEFTNKLLKQDKRVVLNFLDRRLQAGMPSSRGEDWQPLLLYRNSLLHGETDQVPVTSKRAYTRRKKDQLAEEEDADEPDEGSDHELAGLPVNKVVITRGPRTNAFYENNDTAQTQASPSAIIEDTSTSPSQDIDNRLKTLQIQSKSYMHNMQDNNIYEDMQIPAMIIFPRFCLVLEDQAFYMISNNVNVGITNINFFCNFFILLCCLDISSRKSALVKRSICKLHLKSLSSRTRSVRIFLLRPERVKGELEKSSRGGVLRLSTAVDVSSTSIITSLIVSLVTSLPIGDRAFSDGRGWQHREVCVSTVGDILEVYGERFRDFPEFRPARASTTRARTRATEETLGEHHSRESGESHGVLPKLIGHTFLVFLLLIHGQLILTLVNIPMTMWLFYEYLNVPSGNMGVYDPTEIHTRSKLKRYTRDSMIHLGYCLVMIVALLKGNPIVRSDDDDTIGFRHDFRSSSKTYQIISTMCAERDDDDGDSRPRPGTSSGDQDTVIQVLLMREISMRLMSSTSSPSEPSPSESPSSSKPSESSWLLLLSPPPPLELESSPSSSSSLTAPSPSSPSLSSSSSPPPPSSSSSWSTSACSLPPFSTSLIALPMAGNKGTGIIMHIKPVEVSEQLQGGEKFIKWDEDSGVATPVTLKVDKYGFYIHWVDQNNEMDMLDIAVIRDTRTGKYAKIPKDPKLKSLVTMGSQDSLEDKTVTICYGSDFVNMNFINFCTTRAEIAQHWAEQLFQMAYNLIQLNTSTTMFLLKAHTKLALTADKNEKIPVKNIIKMFTQNKDDRKRVEKALDISGFPSGKSDVVPLPKFQFEDFFNFYKSLTQRSDVEKVFEGIIGNSKRKLMSVSQFVDFLNKSQRDPRLNEILYPYANEARAKDIINQYEPNKGNANKGQLSFDGFLRYLMSEDNPIVAVSKFELSDDMDQPLPHYFINSSHNTYLTGHQLTGKSSVEIYRQCLLAGCRCVELDFWNGKFDEPVIVHGYTFVPEICARDVIEAIAETAFKTSDYPVILSFENHCNPRQQAKIAQYCSCLLYTSRCLEPGQELPPPSLLRRKIIIKNKKKHHHHHKKHHKKQQQALDTAEGTPDSETNGTVNPSAGGENGPPPDIIPQNEMADDGAPENEQQIGNGDISHPMLQQRQGSKDSGQDDEDEEDESSTEDDESNVEDIKLRIGDKVVPDKSVAKETEAGAEISALVNYVQPVHFNSFESAEKKNRTYEMSSFDEKQATTLLKERPLEFVNYNKHQLSRVYPAGTRFDSSNFMPQVFWNAGCQLVALNYQTLDLAMQLNLGIFEYNQRCGYLLKPEFMRRKDRRLDPFAESTVDGIIAGSVHIHVISAQFLTDKRVGTYVEVDMYGLPADTVRKKFRTKIVPNNGINPIYDEEPFVFKKVVLPELASIRIAAYEESGRLIGHRVLPVVGLCPGYKHVALRTECGQPLPLASLFLHVIVKDYVPDGLSELAEALANPIKYQSEVEKRENQLLVLTDCLEEPEEIEDKGKVGDIPSTAKPAEEVVKAKRLQSIGEVPSLLLTPSSLQHSRPSIGGIGSSDTVDVDDDTPCSAVQSADTSINKSPVNVGNISDEIVAESLEKLMENKLVREKKMELEKKLESLRKKHEKEKMRLQSQKASIDGEKHRSKFYMSNRLVKRLSSKNIFSSEVGLSTLAMAETSECPENSENREGNEGTRGLPRSQSDRFLAVCKAHVQQERELQEKYYENLFATVEKVMRGSQSNQLKMLQVLLDRETADVKRKLQATRQGEVKQLAKVHKDKAELERIKREVAKSTVEKGVNECTRLTKIYDKKRAELERQHEEVRLSLEEERAKVKANLLAEYSSRYSKYESGELPLSPSGGASLPESLSENMY</sequence>
<feature type="compositionally biased region" description="Basic and acidic residues" evidence="13">
    <location>
        <begin position="653"/>
        <end position="668"/>
    </location>
</feature>
<evidence type="ECO:0000256" key="3">
    <source>
        <dbReference type="ARBA" id="ARBA00005486"/>
    </source>
</evidence>
<keyword evidence="14" id="KW-0472">Membrane</keyword>
<evidence type="ECO:0000256" key="11">
    <source>
        <dbReference type="ARBA" id="ARBA00078300"/>
    </source>
</evidence>
<keyword evidence="10" id="KW-0807">Transducer</keyword>
<dbReference type="Pfam" id="PF08514">
    <property type="entry name" value="STAG"/>
    <property type="match status" value="1"/>
</dbReference>
<dbReference type="InterPro" id="IPR014815">
    <property type="entry name" value="PLC-beta_C"/>
</dbReference>
<feature type="transmembrane region" description="Helical" evidence="14">
    <location>
        <begin position="2407"/>
        <end position="2424"/>
    </location>
</feature>
<evidence type="ECO:0000313" key="19">
    <source>
        <dbReference type="Proteomes" id="UP000310200"/>
    </source>
</evidence>